<gene>
    <name evidence="1" type="ORF">CGGC5_1960</name>
</gene>
<dbReference type="EMBL" id="KB021202">
    <property type="protein sequence ID" value="ELA25001.1"/>
    <property type="molecule type" value="Genomic_DNA"/>
</dbReference>
<name>L2FG39_COLFN</name>
<organism evidence="1">
    <name type="scientific">Colletotrichum fructicola (strain Nara gc5)</name>
    <name type="common">Anthracnose fungus</name>
    <name type="synonym">Colletotrichum gloeosporioides (strain Nara gc5)</name>
    <dbReference type="NCBI Taxonomy" id="1213859"/>
    <lineage>
        <taxon>Eukaryota</taxon>
        <taxon>Fungi</taxon>
        <taxon>Dikarya</taxon>
        <taxon>Ascomycota</taxon>
        <taxon>Pezizomycotina</taxon>
        <taxon>Sordariomycetes</taxon>
        <taxon>Hypocreomycetidae</taxon>
        <taxon>Glomerellales</taxon>
        <taxon>Glomerellaceae</taxon>
        <taxon>Colletotrichum</taxon>
        <taxon>Colletotrichum gloeosporioides species complex</taxon>
    </lineage>
</organism>
<proteinExistence type="predicted"/>
<sequence>MRMDDLDGELYSADGGIGQLRDFEKLFSFNKSILNYRGGILDEIDEIIEDPGRIPSGHIFQPPDPDAFYKFQDARLNKTKEQNAWHNDDRIAVKSRHIPTHEWSFSYEGRPWFDIVQSVLRGRTLCFTKKGYMALLPSYISEKTFDKPWRFWL</sequence>
<dbReference type="HOGENOM" id="CLU_1713123_0_0_1"/>
<dbReference type="STRING" id="1213859.L2FG39"/>
<evidence type="ECO:0000313" key="1">
    <source>
        <dbReference type="EMBL" id="ELA25001.1"/>
    </source>
</evidence>
<accession>L2FG39</accession>
<reference evidence="1" key="1">
    <citation type="submission" date="2012-08" db="EMBL/GenBank/DDBJ databases">
        <title>Genome analysis of Colletotrichum orbiculare and Colletotrichum fructicola.</title>
        <authorList>
            <person name="Gan P.H.P."/>
            <person name="Ikeda K."/>
            <person name="Irieda H."/>
            <person name="Narusaka M."/>
            <person name="O'Connell R.J."/>
            <person name="Narusaka Y."/>
            <person name="Takano Y."/>
            <person name="Kubo Y."/>
            <person name="Shirasu K."/>
        </authorList>
    </citation>
    <scope>NUCLEOTIDE SEQUENCE</scope>
    <source>
        <strain evidence="1">Nara gc5</strain>
    </source>
</reference>
<dbReference type="AlphaFoldDB" id="L2FG39"/>
<protein>
    <submittedName>
        <fullName evidence="1">Uncharacterized protein</fullName>
    </submittedName>
</protein>